<dbReference type="AlphaFoldDB" id="A0AA35D4I9"/>
<keyword evidence="2" id="KW-1003">Cell membrane</keyword>
<evidence type="ECO:0000256" key="3">
    <source>
        <dbReference type="ARBA" id="ARBA00022741"/>
    </source>
</evidence>
<dbReference type="GO" id="GO:0016887">
    <property type="term" value="F:ATP hydrolysis activity"/>
    <property type="evidence" value="ECO:0007669"/>
    <property type="project" value="InterPro"/>
</dbReference>
<name>A0AA35D4I9_9BURK</name>
<dbReference type="InterPro" id="IPR003593">
    <property type="entry name" value="AAA+_ATPase"/>
</dbReference>
<dbReference type="SMART" id="SM00382">
    <property type="entry name" value="AAA"/>
    <property type="match status" value="1"/>
</dbReference>
<keyword evidence="2" id="KW-0472">Membrane</keyword>
<dbReference type="InterPro" id="IPR051120">
    <property type="entry name" value="ABC_AA/LPS_Transport"/>
</dbReference>
<dbReference type="PANTHER" id="PTHR45772:SF7">
    <property type="entry name" value="AMINO ACID ABC TRANSPORTER ATP-BINDING PROTEIN"/>
    <property type="match status" value="1"/>
</dbReference>
<dbReference type="Proteomes" id="UP000834458">
    <property type="component" value="Unassembled WGS sequence"/>
</dbReference>
<dbReference type="GO" id="GO:0015192">
    <property type="term" value="F:L-phenylalanine transmembrane transporter activity"/>
    <property type="evidence" value="ECO:0007669"/>
    <property type="project" value="TreeGrafter"/>
</dbReference>
<dbReference type="CDD" id="cd03219">
    <property type="entry name" value="ABC_Mj1267_LivG_branched"/>
    <property type="match status" value="1"/>
</dbReference>
<dbReference type="GO" id="GO:1903805">
    <property type="term" value="P:L-valine import across plasma membrane"/>
    <property type="evidence" value="ECO:0007669"/>
    <property type="project" value="TreeGrafter"/>
</dbReference>
<accession>A0AA35D4I9</accession>
<keyword evidence="3" id="KW-0547">Nucleotide-binding</keyword>
<sequence length="285" mass="30916">MSAVPPTSSTTPREPLLVAKGLSKRFGGLQALKDVNFEIRKGEIFGLIGPNGAGKTTLFNVMTALYIPESGSCLFNGVELTRLKPYQIAAQGMARTFQNIRLFASLTALENVMIGQHLRTKAGLWGAVTRNQATRAEEARTEARALELLNYVGIGHVANEVASSLSYGDQRRLEIARALATGPSLLALDEPAAGMNPSETVVLRALIEKIRDDGITVLLIEHDMKLVMNMCDRVLVLEYGQVLSYGQPHDVQHDPRVIEAYLGKGAAQDPLLHPPATPQNPSTHD</sequence>
<evidence type="ECO:0000256" key="1">
    <source>
        <dbReference type="ARBA" id="ARBA00022448"/>
    </source>
</evidence>
<dbReference type="RefSeq" id="WP_234686518.1">
    <property type="nucleotide sequence ID" value="NZ_CAHPRW010000030.1"/>
</dbReference>
<dbReference type="InterPro" id="IPR027417">
    <property type="entry name" value="P-loop_NTPase"/>
</dbReference>
<dbReference type="GO" id="GO:0005524">
    <property type="term" value="F:ATP binding"/>
    <property type="evidence" value="ECO:0007669"/>
    <property type="project" value="UniProtKB-KW"/>
</dbReference>
<dbReference type="PROSITE" id="PS00211">
    <property type="entry name" value="ABC_TRANSPORTER_1"/>
    <property type="match status" value="1"/>
</dbReference>
<dbReference type="GO" id="GO:0015808">
    <property type="term" value="P:L-alanine transport"/>
    <property type="evidence" value="ECO:0007669"/>
    <property type="project" value="TreeGrafter"/>
</dbReference>
<evidence type="ECO:0000313" key="7">
    <source>
        <dbReference type="Proteomes" id="UP000834458"/>
    </source>
</evidence>
<dbReference type="InterPro" id="IPR003439">
    <property type="entry name" value="ABC_transporter-like_ATP-bd"/>
</dbReference>
<keyword evidence="4 6" id="KW-0067">ATP-binding</keyword>
<dbReference type="GO" id="GO:0005886">
    <property type="term" value="C:plasma membrane"/>
    <property type="evidence" value="ECO:0007669"/>
    <property type="project" value="TreeGrafter"/>
</dbReference>
<gene>
    <name evidence="6" type="primary">lptB_1</name>
    <name evidence="6" type="ORF">GHA_00233</name>
</gene>
<dbReference type="PANTHER" id="PTHR45772">
    <property type="entry name" value="CONSERVED COMPONENT OF ABC TRANSPORTER FOR NATURAL AMINO ACIDS-RELATED"/>
    <property type="match status" value="1"/>
</dbReference>
<evidence type="ECO:0000256" key="4">
    <source>
        <dbReference type="ARBA" id="ARBA00022840"/>
    </source>
</evidence>
<evidence type="ECO:0000256" key="2">
    <source>
        <dbReference type="ARBA" id="ARBA00022475"/>
    </source>
</evidence>
<dbReference type="GO" id="GO:0005304">
    <property type="term" value="F:L-valine transmembrane transporter activity"/>
    <property type="evidence" value="ECO:0007669"/>
    <property type="project" value="TreeGrafter"/>
</dbReference>
<dbReference type="Gene3D" id="3.40.50.300">
    <property type="entry name" value="P-loop containing nucleotide triphosphate hydrolases"/>
    <property type="match status" value="1"/>
</dbReference>
<feature type="domain" description="ABC transporter" evidence="5">
    <location>
        <begin position="17"/>
        <end position="264"/>
    </location>
</feature>
<dbReference type="InterPro" id="IPR032823">
    <property type="entry name" value="BCA_ABC_TP_C"/>
</dbReference>
<dbReference type="SUPFAM" id="SSF52540">
    <property type="entry name" value="P-loop containing nucleoside triphosphate hydrolases"/>
    <property type="match status" value="1"/>
</dbReference>
<keyword evidence="1" id="KW-0813">Transport</keyword>
<keyword evidence="6" id="KW-0378">Hydrolase</keyword>
<dbReference type="GO" id="GO:0015188">
    <property type="term" value="F:L-isoleucine transmembrane transporter activity"/>
    <property type="evidence" value="ECO:0007669"/>
    <property type="project" value="TreeGrafter"/>
</dbReference>
<dbReference type="GO" id="GO:0042941">
    <property type="term" value="P:D-alanine transmembrane transport"/>
    <property type="evidence" value="ECO:0007669"/>
    <property type="project" value="TreeGrafter"/>
</dbReference>
<dbReference type="EC" id="3.6.3.-" evidence="6"/>
<organism evidence="6 7">
    <name type="scientific">Comamonas aquatica</name>
    <dbReference type="NCBI Taxonomy" id="225991"/>
    <lineage>
        <taxon>Bacteria</taxon>
        <taxon>Pseudomonadati</taxon>
        <taxon>Pseudomonadota</taxon>
        <taxon>Betaproteobacteria</taxon>
        <taxon>Burkholderiales</taxon>
        <taxon>Comamonadaceae</taxon>
        <taxon>Comamonas</taxon>
    </lineage>
</organism>
<dbReference type="GO" id="GO:1903806">
    <property type="term" value="P:L-isoleucine import across plasma membrane"/>
    <property type="evidence" value="ECO:0007669"/>
    <property type="project" value="TreeGrafter"/>
</dbReference>
<comment type="caution">
    <text evidence="6">The sequence shown here is derived from an EMBL/GenBank/DDBJ whole genome shotgun (WGS) entry which is preliminary data.</text>
</comment>
<evidence type="ECO:0000313" key="6">
    <source>
        <dbReference type="EMBL" id="CAB5659681.1"/>
    </source>
</evidence>
<dbReference type="Pfam" id="PF12399">
    <property type="entry name" value="BCA_ABC_TP_C"/>
    <property type="match status" value="1"/>
</dbReference>
<evidence type="ECO:0000259" key="5">
    <source>
        <dbReference type="PROSITE" id="PS50893"/>
    </source>
</evidence>
<dbReference type="Pfam" id="PF00005">
    <property type="entry name" value="ABC_tran"/>
    <property type="match status" value="1"/>
</dbReference>
<dbReference type="PROSITE" id="PS50893">
    <property type="entry name" value="ABC_TRANSPORTER_2"/>
    <property type="match status" value="1"/>
</dbReference>
<proteinExistence type="predicted"/>
<protein>
    <submittedName>
        <fullName evidence="6">Lipopolysaccharide export system ATP-binding protein LptB</fullName>
        <ecNumber evidence="6">3.6.3.-</ecNumber>
    </submittedName>
</protein>
<dbReference type="FunFam" id="3.40.50.300:FF:000421">
    <property type="entry name" value="Branched-chain amino acid ABC transporter ATP-binding protein"/>
    <property type="match status" value="1"/>
</dbReference>
<reference evidence="6" key="1">
    <citation type="submission" date="2020-05" db="EMBL/GenBank/DDBJ databases">
        <authorList>
            <person name="Delgado-Blas J."/>
        </authorList>
    </citation>
    <scope>NUCLEOTIDE SEQUENCE</scope>
    <source>
        <strain evidence="6">BB1454</strain>
    </source>
</reference>
<dbReference type="EMBL" id="CAHPSC010000002">
    <property type="protein sequence ID" value="CAB5659681.1"/>
    <property type="molecule type" value="Genomic_DNA"/>
</dbReference>
<dbReference type="InterPro" id="IPR017871">
    <property type="entry name" value="ABC_transporter-like_CS"/>
</dbReference>